<dbReference type="PRINTS" id="PR00368">
    <property type="entry name" value="FADPNR"/>
</dbReference>
<keyword evidence="6" id="KW-0732">Signal</keyword>
<dbReference type="NCBIfam" id="TIGR01409">
    <property type="entry name" value="TAT_signal_seq"/>
    <property type="match status" value="1"/>
</dbReference>
<evidence type="ECO:0000256" key="1">
    <source>
        <dbReference type="ARBA" id="ARBA00001974"/>
    </source>
</evidence>
<dbReference type="PROSITE" id="PS51318">
    <property type="entry name" value="TAT"/>
    <property type="match status" value="1"/>
</dbReference>
<dbReference type="PANTHER" id="PTHR43400:SF10">
    <property type="entry name" value="3-OXOSTEROID 1-DEHYDROGENASE"/>
    <property type="match status" value="1"/>
</dbReference>
<dbReference type="SUPFAM" id="SSF51905">
    <property type="entry name" value="FAD/NAD(P)-binding domain"/>
    <property type="match status" value="1"/>
</dbReference>
<dbReference type="InterPro" id="IPR019546">
    <property type="entry name" value="TAT_signal_bac_arc"/>
</dbReference>
<feature type="signal peptide" evidence="6">
    <location>
        <begin position="1"/>
        <end position="27"/>
    </location>
</feature>
<dbReference type="SUPFAM" id="SSF56425">
    <property type="entry name" value="Succinate dehydrogenase/fumarate reductase flavoprotein, catalytic domain"/>
    <property type="match status" value="1"/>
</dbReference>
<gene>
    <name evidence="8" type="ORF">VIN30_04795</name>
</gene>
<keyword evidence="2" id="KW-0285">Flavoprotein</keyword>
<dbReference type="InterPro" id="IPR036188">
    <property type="entry name" value="FAD/NAD-bd_sf"/>
</dbReference>
<keyword evidence="4" id="KW-0560">Oxidoreductase</keyword>
<dbReference type="InterPro" id="IPR003953">
    <property type="entry name" value="FAD-dep_OxRdtase_2_FAD-bd"/>
</dbReference>
<dbReference type="Pfam" id="PF10518">
    <property type="entry name" value="TAT_signal"/>
    <property type="match status" value="1"/>
</dbReference>
<keyword evidence="3" id="KW-0274">FAD</keyword>
<feature type="region of interest" description="Disordered" evidence="5">
    <location>
        <begin position="33"/>
        <end position="56"/>
    </location>
</feature>
<feature type="chain" id="PRO_5046197551" evidence="6">
    <location>
        <begin position="28"/>
        <end position="503"/>
    </location>
</feature>
<dbReference type="Pfam" id="PF00890">
    <property type="entry name" value="FAD_binding_2"/>
    <property type="match status" value="1"/>
</dbReference>
<dbReference type="PRINTS" id="PR00411">
    <property type="entry name" value="PNDRDTASEI"/>
</dbReference>
<dbReference type="Proteomes" id="UP001349994">
    <property type="component" value="Unassembled WGS sequence"/>
</dbReference>
<proteinExistence type="predicted"/>
<evidence type="ECO:0000256" key="5">
    <source>
        <dbReference type="SAM" id="MobiDB-lite"/>
    </source>
</evidence>
<feature type="domain" description="FAD-dependent oxidoreductase 2 FAD-binding" evidence="7">
    <location>
        <begin position="66"/>
        <end position="481"/>
    </location>
</feature>
<evidence type="ECO:0000256" key="4">
    <source>
        <dbReference type="ARBA" id="ARBA00023002"/>
    </source>
</evidence>
<organism evidence="8 9">
    <name type="scientific">Adlercreutzia wanghongyangiae</name>
    <dbReference type="NCBI Taxonomy" id="3111451"/>
    <lineage>
        <taxon>Bacteria</taxon>
        <taxon>Bacillati</taxon>
        <taxon>Actinomycetota</taxon>
        <taxon>Coriobacteriia</taxon>
        <taxon>Eggerthellales</taxon>
        <taxon>Eggerthellaceae</taxon>
        <taxon>Adlercreutzia</taxon>
    </lineage>
</organism>
<evidence type="ECO:0000256" key="3">
    <source>
        <dbReference type="ARBA" id="ARBA00022827"/>
    </source>
</evidence>
<evidence type="ECO:0000313" key="8">
    <source>
        <dbReference type="EMBL" id="MEC4175761.1"/>
    </source>
</evidence>
<keyword evidence="9" id="KW-1185">Reference proteome</keyword>
<comment type="caution">
    <text evidence="8">The sequence shown here is derived from an EMBL/GenBank/DDBJ whole genome shotgun (WGS) entry which is preliminary data.</text>
</comment>
<protein>
    <submittedName>
        <fullName evidence="8">FAD-dependent oxidoreductase</fullName>
    </submittedName>
</protein>
<evidence type="ECO:0000256" key="2">
    <source>
        <dbReference type="ARBA" id="ARBA00022630"/>
    </source>
</evidence>
<name>A0ABU6IHA3_9ACTN</name>
<evidence type="ECO:0000259" key="7">
    <source>
        <dbReference type="Pfam" id="PF00890"/>
    </source>
</evidence>
<dbReference type="PROSITE" id="PS51257">
    <property type="entry name" value="PROKAR_LIPOPROTEIN"/>
    <property type="match status" value="1"/>
</dbReference>
<reference evidence="8 9" key="1">
    <citation type="submission" date="2024-01" db="EMBL/GenBank/DDBJ databases">
        <title>novel species in genus Adlercreutzia.</title>
        <authorList>
            <person name="Liu X."/>
        </authorList>
    </citation>
    <scope>NUCLEOTIDE SEQUENCE [LARGE SCALE GENOMIC DNA]</scope>
    <source>
        <strain evidence="8 9">R7</strain>
    </source>
</reference>
<evidence type="ECO:0000313" key="9">
    <source>
        <dbReference type="Proteomes" id="UP001349994"/>
    </source>
</evidence>
<evidence type="ECO:0000256" key="6">
    <source>
        <dbReference type="SAM" id="SignalP"/>
    </source>
</evidence>
<dbReference type="InterPro" id="IPR027477">
    <property type="entry name" value="Succ_DH/fumarate_Rdtase_cat_sf"/>
</dbReference>
<dbReference type="InterPro" id="IPR050315">
    <property type="entry name" value="FAD-oxidoreductase_2"/>
</dbReference>
<dbReference type="InterPro" id="IPR006311">
    <property type="entry name" value="TAT_signal"/>
</dbReference>
<dbReference type="EMBL" id="JAYMFF010000008">
    <property type="protein sequence ID" value="MEC4175761.1"/>
    <property type="molecule type" value="Genomic_DNA"/>
</dbReference>
<comment type="cofactor">
    <cofactor evidence="1">
        <name>FAD</name>
        <dbReference type="ChEBI" id="CHEBI:57692"/>
    </cofactor>
</comment>
<dbReference type="Gene3D" id="3.50.50.60">
    <property type="entry name" value="FAD/NAD(P)-binding domain"/>
    <property type="match status" value="1"/>
</dbReference>
<sequence>MTMDQTRRTFLKSGAIAGAAVALGALAGCSPQEKGKEGSELAQTAGSNAEEGSEALPESADLSATVLVIGSGIAGTVAALEAAERGMDVLLVEKSENLGGTSALCSGAFMAAGTTLTQSSGVTLTVNDFYNTLISLDASSTTDRDIIQRFAFNAASACRFLEDHGVTFTELTSPRLELPAISHMTEGGSVVMETLGAHLSDKGVTVETGLRVTDLVKDESGRMIGAWGEQAGDRVSIRSPYIILATGGFASAQEMLAKHATPLLLSSSTMNPNTGDGYRLAKAAGSAMLDTDAAIVTTSDTQGENWVGAFSEDLFYVTDEGERYCDESISTFDRSFIMMARGITTEYIIATESQYEAFKADFDSAAADGRSFSSDDPRELARQMGIDPDRFAQTVQRYNELCDKGVDEDYGKDSQYLTKLEGPLHSLTCAFDLTDTASGPRINKNAQVISIDGTPIEGLYAAGAVTMAQLFGHAYIGTGSSMTNGAVFGRAAAQHISQIKDIA</sequence>
<accession>A0ABU6IHA3</accession>
<dbReference type="RefSeq" id="WP_338209729.1">
    <property type="nucleotide sequence ID" value="NZ_JAYMFF010000008.1"/>
</dbReference>
<dbReference type="PANTHER" id="PTHR43400">
    <property type="entry name" value="FUMARATE REDUCTASE"/>
    <property type="match status" value="1"/>
</dbReference>
<dbReference type="Gene3D" id="3.90.700.10">
    <property type="entry name" value="Succinate dehydrogenase/fumarate reductase flavoprotein, catalytic domain"/>
    <property type="match status" value="1"/>
</dbReference>